<dbReference type="InterPro" id="IPR001645">
    <property type="entry name" value="Folylpolyglutamate_synth"/>
</dbReference>
<dbReference type="OrthoDB" id="9809356at2"/>
<evidence type="ECO:0000256" key="21">
    <source>
        <dbReference type="ARBA" id="ARBA00049035"/>
    </source>
</evidence>
<dbReference type="PANTHER" id="PTHR11136">
    <property type="entry name" value="FOLYLPOLYGLUTAMATE SYNTHASE-RELATED"/>
    <property type="match status" value="1"/>
</dbReference>
<gene>
    <name evidence="26" type="primary">folC</name>
    <name evidence="26" type="ordered locus">NE0696</name>
</gene>
<evidence type="ECO:0000256" key="18">
    <source>
        <dbReference type="ARBA" id="ARBA00032510"/>
    </source>
</evidence>
<dbReference type="STRING" id="228410.NE0696"/>
<evidence type="ECO:0000259" key="24">
    <source>
        <dbReference type="Pfam" id="PF02875"/>
    </source>
</evidence>
<keyword evidence="14" id="KW-0460">Magnesium</keyword>
<evidence type="ECO:0000256" key="16">
    <source>
        <dbReference type="ARBA" id="ARBA00030048"/>
    </source>
</evidence>
<dbReference type="NCBIfam" id="TIGR01499">
    <property type="entry name" value="folC"/>
    <property type="match status" value="1"/>
</dbReference>
<dbReference type="eggNOG" id="COG0285">
    <property type="taxonomic scope" value="Bacteria"/>
</dbReference>
<reference evidence="26 27" key="1">
    <citation type="journal article" date="2003" name="J. Bacteriol.">
        <title>Complete genome sequence of the ammonia-oxidizing bacterium and obligate chemolithoautotroph Nitrosomonas europaea.</title>
        <authorList>
            <person name="Chain P."/>
            <person name="Lamerdin J."/>
            <person name="Larimer F."/>
            <person name="Regala W."/>
            <person name="Land M."/>
            <person name="Hauser L."/>
            <person name="Hooper A."/>
            <person name="Klotz M."/>
            <person name="Norton J."/>
            <person name="Sayavedra-Soto L."/>
            <person name="Arciero D."/>
            <person name="Hommes N."/>
            <person name="Whittaker M."/>
            <person name="Arp D."/>
        </authorList>
    </citation>
    <scope>NUCLEOTIDE SEQUENCE [LARGE SCALE GENOMIC DNA]</scope>
    <source>
        <strain evidence="27">ATCC 19718 / CIP 103999 / KCTC 2705 / NBRC 14298</strain>
    </source>
</reference>
<feature type="domain" description="Mur ligase central" evidence="25">
    <location>
        <begin position="49"/>
        <end position="265"/>
    </location>
</feature>
<evidence type="ECO:0000256" key="7">
    <source>
        <dbReference type="ARBA" id="ARBA00013023"/>
    </source>
</evidence>
<dbReference type="PIRSF" id="PIRSF001563">
    <property type="entry name" value="Folylpolyglu_synth"/>
    <property type="match status" value="1"/>
</dbReference>
<dbReference type="EC" id="6.3.2.12" evidence="7"/>
<keyword evidence="10 23" id="KW-0436">Ligase</keyword>
<keyword evidence="12 23" id="KW-0547">Nucleotide-binding</keyword>
<organism evidence="26 27">
    <name type="scientific">Nitrosomonas europaea (strain ATCC 19718 / CIP 103999 / KCTC 2705 / NBRC 14298)</name>
    <dbReference type="NCBI Taxonomy" id="228410"/>
    <lineage>
        <taxon>Bacteria</taxon>
        <taxon>Pseudomonadati</taxon>
        <taxon>Pseudomonadota</taxon>
        <taxon>Betaproteobacteria</taxon>
        <taxon>Nitrosomonadales</taxon>
        <taxon>Nitrosomonadaceae</taxon>
        <taxon>Nitrosomonas</taxon>
    </lineage>
</organism>
<dbReference type="GO" id="GO:0008841">
    <property type="term" value="F:dihydrofolate synthase activity"/>
    <property type="evidence" value="ECO:0007669"/>
    <property type="project" value="UniProtKB-EC"/>
</dbReference>
<dbReference type="GO" id="GO:0046654">
    <property type="term" value="P:tetrahydrofolate biosynthetic process"/>
    <property type="evidence" value="ECO:0007669"/>
    <property type="project" value="UniProtKB-UniPathway"/>
</dbReference>
<evidence type="ECO:0000256" key="5">
    <source>
        <dbReference type="ARBA" id="ARBA00008276"/>
    </source>
</evidence>
<dbReference type="AlphaFoldDB" id="Q82WH9"/>
<dbReference type="GO" id="GO:0046872">
    <property type="term" value="F:metal ion binding"/>
    <property type="evidence" value="ECO:0007669"/>
    <property type="project" value="UniProtKB-KW"/>
</dbReference>
<comment type="pathway">
    <text evidence="3">Cofactor biosynthesis; tetrahydrofolate biosynthesis; 7,8-dihydrofolate from 2-amino-4-hydroxy-6-hydroxymethyl-7,8-dihydropteridine diphosphate and 4-aminobenzoate: step 2/2.</text>
</comment>
<evidence type="ECO:0000256" key="19">
    <source>
        <dbReference type="ARBA" id="ARBA00047493"/>
    </source>
</evidence>
<dbReference type="SUPFAM" id="SSF53244">
    <property type="entry name" value="MurD-like peptide ligases, peptide-binding domain"/>
    <property type="match status" value="1"/>
</dbReference>
<accession>Q82WH9</accession>
<evidence type="ECO:0000256" key="2">
    <source>
        <dbReference type="ARBA" id="ARBA00002714"/>
    </source>
</evidence>
<dbReference type="Pfam" id="PF08245">
    <property type="entry name" value="Mur_ligase_M"/>
    <property type="match status" value="1"/>
</dbReference>
<dbReference type="SUPFAM" id="SSF53623">
    <property type="entry name" value="MurD-like peptide ligases, catalytic domain"/>
    <property type="match status" value="1"/>
</dbReference>
<name>Q82WH9_NITEU</name>
<dbReference type="InterPro" id="IPR036565">
    <property type="entry name" value="Mur-like_cat_sf"/>
</dbReference>
<dbReference type="GO" id="GO:0005737">
    <property type="term" value="C:cytoplasm"/>
    <property type="evidence" value="ECO:0007669"/>
    <property type="project" value="TreeGrafter"/>
</dbReference>
<keyword evidence="15" id="KW-0289">Folate biosynthesis</keyword>
<keyword evidence="11" id="KW-0479">Metal-binding</keyword>
<evidence type="ECO:0000256" key="1">
    <source>
        <dbReference type="ARBA" id="ARBA00001946"/>
    </source>
</evidence>
<comment type="catalytic activity">
    <reaction evidence="19">
        <text>(6S)-5,6,7,8-tetrahydrofolyl-(gamma-L-Glu)(n) + L-glutamate + ATP = (6S)-5,6,7,8-tetrahydrofolyl-(gamma-L-Glu)(n+1) + ADP + phosphate + H(+)</text>
        <dbReference type="Rhea" id="RHEA:10580"/>
        <dbReference type="Rhea" id="RHEA-COMP:14738"/>
        <dbReference type="Rhea" id="RHEA-COMP:14740"/>
        <dbReference type="ChEBI" id="CHEBI:15378"/>
        <dbReference type="ChEBI" id="CHEBI:29985"/>
        <dbReference type="ChEBI" id="CHEBI:30616"/>
        <dbReference type="ChEBI" id="CHEBI:43474"/>
        <dbReference type="ChEBI" id="CHEBI:141005"/>
        <dbReference type="ChEBI" id="CHEBI:456216"/>
        <dbReference type="EC" id="6.3.2.17"/>
    </reaction>
</comment>
<dbReference type="Proteomes" id="UP000001416">
    <property type="component" value="Chromosome"/>
</dbReference>
<dbReference type="InterPro" id="IPR018109">
    <property type="entry name" value="Folylpolyglutamate_synth_CS"/>
</dbReference>
<dbReference type="GeneID" id="87103891"/>
<comment type="catalytic activity">
    <reaction evidence="20">
        <text>10-formyltetrahydrofolyl-(gamma-L-Glu)(n) + L-glutamate + ATP = 10-formyltetrahydrofolyl-(gamma-L-Glu)(n+1) + ADP + phosphate + H(+)</text>
        <dbReference type="Rhea" id="RHEA:51904"/>
        <dbReference type="Rhea" id="RHEA-COMP:13088"/>
        <dbReference type="Rhea" id="RHEA-COMP:14300"/>
        <dbReference type="ChEBI" id="CHEBI:15378"/>
        <dbReference type="ChEBI" id="CHEBI:29985"/>
        <dbReference type="ChEBI" id="CHEBI:30616"/>
        <dbReference type="ChEBI" id="CHEBI:43474"/>
        <dbReference type="ChEBI" id="CHEBI:134413"/>
        <dbReference type="ChEBI" id="CHEBI:456216"/>
        <dbReference type="EC" id="6.3.2.17"/>
    </reaction>
</comment>
<comment type="catalytic activity">
    <reaction evidence="21">
        <text>(6R)-5,10-methylenetetrahydrofolyl-(gamma-L-Glu)(n) + L-glutamate + ATP = (6R)-5,10-methylenetetrahydrofolyl-(gamma-L-Glu)(n+1) + ADP + phosphate + H(+)</text>
        <dbReference type="Rhea" id="RHEA:51912"/>
        <dbReference type="Rhea" id="RHEA-COMP:13257"/>
        <dbReference type="Rhea" id="RHEA-COMP:13258"/>
        <dbReference type="ChEBI" id="CHEBI:15378"/>
        <dbReference type="ChEBI" id="CHEBI:29985"/>
        <dbReference type="ChEBI" id="CHEBI:30616"/>
        <dbReference type="ChEBI" id="CHEBI:43474"/>
        <dbReference type="ChEBI" id="CHEBI:136572"/>
        <dbReference type="ChEBI" id="CHEBI:456216"/>
        <dbReference type="EC" id="6.3.2.17"/>
    </reaction>
</comment>
<keyword evidence="13 23" id="KW-0067">ATP-binding</keyword>
<dbReference type="Pfam" id="PF02875">
    <property type="entry name" value="Mur_ligase_C"/>
    <property type="match status" value="1"/>
</dbReference>
<evidence type="ECO:0000256" key="11">
    <source>
        <dbReference type="ARBA" id="ARBA00022723"/>
    </source>
</evidence>
<comment type="pathway">
    <text evidence="4">Cofactor biosynthesis; tetrahydrofolylpolyglutamate biosynthesis.</text>
</comment>
<dbReference type="PhylomeDB" id="Q82WH9"/>
<dbReference type="FunFam" id="3.40.1190.10:FF:000004">
    <property type="entry name" value="Dihydrofolate synthase/folylpolyglutamate synthase"/>
    <property type="match status" value="1"/>
</dbReference>
<dbReference type="GO" id="GO:0005524">
    <property type="term" value="F:ATP binding"/>
    <property type="evidence" value="ECO:0007669"/>
    <property type="project" value="UniProtKB-KW"/>
</dbReference>
<evidence type="ECO:0000259" key="25">
    <source>
        <dbReference type="Pfam" id="PF08245"/>
    </source>
</evidence>
<dbReference type="EMBL" id="AL954747">
    <property type="protein sequence ID" value="CAD84607.1"/>
    <property type="molecule type" value="Genomic_DNA"/>
</dbReference>
<dbReference type="HOGENOM" id="CLU_015869_1_0_4"/>
<evidence type="ECO:0000256" key="14">
    <source>
        <dbReference type="ARBA" id="ARBA00022842"/>
    </source>
</evidence>
<evidence type="ECO:0000256" key="13">
    <source>
        <dbReference type="ARBA" id="ARBA00022840"/>
    </source>
</evidence>
<dbReference type="InterPro" id="IPR013221">
    <property type="entry name" value="Mur_ligase_cen"/>
</dbReference>
<dbReference type="PROSITE" id="PS01011">
    <property type="entry name" value="FOLYLPOLYGLU_SYNT_1"/>
    <property type="match status" value="1"/>
</dbReference>
<evidence type="ECO:0000256" key="4">
    <source>
        <dbReference type="ARBA" id="ARBA00005150"/>
    </source>
</evidence>
<comment type="function">
    <text evidence="2">Functions in two distinct reactions of the de novo folate biosynthetic pathway. Catalyzes the addition of a glutamate residue to dihydropteroate (7,8-dihydropteroate or H2Pte) to form dihydrofolate (7,8-dihydrofolate monoglutamate or H2Pte-Glu). Also catalyzes successive additions of L-glutamate to tetrahydrofolate or 10-formyltetrahydrofolate or 5,10-methylenetetrahydrofolate, leading to folylpolyglutamate derivatives.</text>
</comment>
<dbReference type="InterPro" id="IPR004101">
    <property type="entry name" value="Mur_ligase_C"/>
</dbReference>
<dbReference type="EC" id="6.3.2.17" evidence="8"/>
<evidence type="ECO:0000256" key="9">
    <source>
        <dbReference type="ARBA" id="ARBA00019357"/>
    </source>
</evidence>
<evidence type="ECO:0000256" key="22">
    <source>
        <dbReference type="ARBA" id="ARBA00049161"/>
    </source>
</evidence>
<proteinExistence type="inferred from homology"/>
<dbReference type="InterPro" id="IPR036615">
    <property type="entry name" value="Mur_ligase_C_dom_sf"/>
</dbReference>
<comment type="subunit">
    <text evidence="6">Monomer.</text>
</comment>
<comment type="catalytic activity">
    <reaction evidence="22">
        <text>7,8-dihydropteroate + L-glutamate + ATP = 7,8-dihydrofolate + ADP + phosphate + H(+)</text>
        <dbReference type="Rhea" id="RHEA:23584"/>
        <dbReference type="ChEBI" id="CHEBI:15378"/>
        <dbReference type="ChEBI" id="CHEBI:17839"/>
        <dbReference type="ChEBI" id="CHEBI:29985"/>
        <dbReference type="ChEBI" id="CHEBI:30616"/>
        <dbReference type="ChEBI" id="CHEBI:43474"/>
        <dbReference type="ChEBI" id="CHEBI:57451"/>
        <dbReference type="ChEBI" id="CHEBI:456216"/>
        <dbReference type="EC" id="6.3.2.12"/>
    </reaction>
</comment>
<dbReference type="Gene3D" id="3.90.190.20">
    <property type="entry name" value="Mur ligase, C-terminal domain"/>
    <property type="match status" value="1"/>
</dbReference>
<evidence type="ECO:0000256" key="8">
    <source>
        <dbReference type="ARBA" id="ARBA00013025"/>
    </source>
</evidence>
<keyword evidence="27" id="KW-1185">Reference proteome</keyword>
<dbReference type="RefSeq" id="WP_011111317.1">
    <property type="nucleotide sequence ID" value="NC_004757.1"/>
</dbReference>
<evidence type="ECO:0000256" key="6">
    <source>
        <dbReference type="ARBA" id="ARBA00011245"/>
    </source>
</evidence>
<dbReference type="PANTHER" id="PTHR11136:SF0">
    <property type="entry name" value="DIHYDROFOLATE SYNTHETASE-RELATED"/>
    <property type="match status" value="1"/>
</dbReference>
<feature type="domain" description="Mur ligase C-terminal" evidence="24">
    <location>
        <begin position="291"/>
        <end position="415"/>
    </location>
</feature>
<dbReference type="NCBIfam" id="NF008101">
    <property type="entry name" value="PRK10846.1"/>
    <property type="match status" value="1"/>
</dbReference>
<sequence>MIDIRPATLESWLSYLEKLHPKMIDMGLERVKKVRDALKLKPEFPVITIAGTNGKGSVCAMLESILGCASYRVGCYTSPHLLRYNERIRIDRHEITDEVLCEVFAEIESARESVQTTLTYFEFGTLAAMLIFLRSRVDVAILEVGLGGRLDAVNVFDTDCAILTSIDLDHTDYLGSTREAIGQEKIGIFRADKPAICAEPDIPGNLREKMRAMNVRLYCIDEAFSYTADHLQWRYQGVSGRHCSLPLPALKGDCQLQNASAVLAALDVLEEVFPVPMDAIRRGLVEVTLAGRFQMISARPVIILDVAHNPAAARRLSANLETLPVKGCTYAVVGMLKDKDMAGTLRALKNNVDCWLISGLDVARGASANEVLQALEEAGVERRNILHAFPDVQSAYVYAHEHASDDDRICVFGSFHTVSPVMTGLGESDS</sequence>
<evidence type="ECO:0000256" key="3">
    <source>
        <dbReference type="ARBA" id="ARBA00004799"/>
    </source>
</evidence>
<protein>
    <recommendedName>
        <fullName evidence="9">Dihydrofolate synthase/folylpolyglutamate synthase</fullName>
        <ecNumber evidence="7">6.3.2.12</ecNumber>
        <ecNumber evidence="8">6.3.2.17</ecNumber>
    </recommendedName>
    <alternativeName>
        <fullName evidence="18">Folylpoly-gamma-glutamate synthetase-dihydrofolate synthetase</fullName>
    </alternativeName>
    <alternativeName>
        <fullName evidence="16">Folylpolyglutamate synthetase</fullName>
    </alternativeName>
    <alternativeName>
        <fullName evidence="17">Tetrahydrofolylpolyglutamate synthase</fullName>
    </alternativeName>
</protein>
<evidence type="ECO:0000256" key="15">
    <source>
        <dbReference type="ARBA" id="ARBA00022909"/>
    </source>
</evidence>
<dbReference type="GO" id="GO:0004326">
    <property type="term" value="F:tetrahydrofolylpolyglutamate synthase activity"/>
    <property type="evidence" value="ECO:0007669"/>
    <property type="project" value="UniProtKB-EC"/>
</dbReference>
<evidence type="ECO:0000256" key="23">
    <source>
        <dbReference type="PIRNR" id="PIRNR001563"/>
    </source>
</evidence>
<dbReference type="UniPathway" id="UPA00077">
    <property type="reaction ID" value="UER00157"/>
</dbReference>
<evidence type="ECO:0000256" key="17">
    <source>
        <dbReference type="ARBA" id="ARBA00030592"/>
    </source>
</evidence>
<evidence type="ECO:0000256" key="10">
    <source>
        <dbReference type="ARBA" id="ARBA00022598"/>
    </source>
</evidence>
<evidence type="ECO:0000256" key="20">
    <source>
        <dbReference type="ARBA" id="ARBA00047808"/>
    </source>
</evidence>
<evidence type="ECO:0000256" key="12">
    <source>
        <dbReference type="ARBA" id="ARBA00022741"/>
    </source>
</evidence>
<dbReference type="Gene3D" id="3.40.1190.10">
    <property type="entry name" value="Mur-like, catalytic domain"/>
    <property type="match status" value="1"/>
</dbReference>
<evidence type="ECO:0000313" key="26">
    <source>
        <dbReference type="EMBL" id="CAD84607.1"/>
    </source>
</evidence>
<evidence type="ECO:0000313" key="27">
    <source>
        <dbReference type="Proteomes" id="UP000001416"/>
    </source>
</evidence>
<dbReference type="KEGG" id="neu:NE0696"/>
<comment type="cofactor">
    <cofactor evidence="1">
        <name>Mg(2+)</name>
        <dbReference type="ChEBI" id="CHEBI:18420"/>
    </cofactor>
</comment>
<comment type="similarity">
    <text evidence="5 23">Belongs to the folylpolyglutamate synthase family.</text>
</comment>
<dbReference type="GO" id="GO:0046656">
    <property type="term" value="P:folic acid biosynthetic process"/>
    <property type="evidence" value="ECO:0007669"/>
    <property type="project" value="UniProtKB-KW"/>
</dbReference>